<name>A0A428K9J6_9BACT</name>
<keyword evidence="4" id="KW-1133">Transmembrane helix</keyword>
<evidence type="ECO:0000313" key="5">
    <source>
        <dbReference type="EMBL" id="RSK43115.1"/>
    </source>
</evidence>
<feature type="transmembrane region" description="Helical" evidence="4">
    <location>
        <begin position="324"/>
        <end position="344"/>
    </location>
</feature>
<dbReference type="Proteomes" id="UP000273500">
    <property type="component" value="Unassembled WGS sequence"/>
</dbReference>
<feature type="transmembrane region" description="Helical" evidence="4">
    <location>
        <begin position="350"/>
        <end position="366"/>
    </location>
</feature>
<proteinExistence type="inferred from homology"/>
<keyword evidence="4" id="KW-0472">Membrane</keyword>
<dbReference type="Pfam" id="PF13641">
    <property type="entry name" value="Glyco_tranf_2_3"/>
    <property type="match status" value="1"/>
</dbReference>
<protein>
    <submittedName>
        <fullName evidence="5">Glycosyltransferase</fullName>
    </submittedName>
</protein>
<reference evidence="5 6" key="1">
    <citation type="submission" date="2018-12" db="EMBL/GenBank/DDBJ databases">
        <authorList>
            <person name="Feng G."/>
            <person name="Zhu H."/>
        </authorList>
    </citation>
    <scope>NUCLEOTIDE SEQUENCE [LARGE SCALE GENOMIC DNA]</scope>
    <source>
        <strain evidence="5 6">KCTC 12533</strain>
    </source>
</reference>
<dbReference type="Gene3D" id="3.90.550.10">
    <property type="entry name" value="Spore Coat Polysaccharide Biosynthesis Protein SpsA, Chain A"/>
    <property type="match status" value="1"/>
</dbReference>
<sequence length="417" mass="44643">MSELLLGLADVLRAGAGIGHLLVQGTLYLLAGYLLANVAYLLFFALAGHLPAAAAPTPPPSSAAPPRSVCVLLPAYQADAVVLHTAPAALAHRYAGPHTVCVVADGLQPATVAALRAQSVLVVEVQFERSTKGQALQAALAALPVTCDVAVVLDVDNVMAPGFLTHVNEALAADYRVVQGQRTAKNLDSPFAVLDACNEAINNHIFRLGHARLGMSASLIGSGMAFEYAYLHQLLENIGQTAGEDKELDFRILQQGVRIGYLPQARVLDEKVASARVFGTQRTRWMAAQLEFLGKYAPETLRQLRLGRLEFVEKVLQSALLPRVLLLGLLSLLLASSAVLPPGWGPPPQLWAGLLAGTALALLIALPRRWYRWPVLRALLHLPLALLTMIRAATRLRQARQGFLPTPHSATAPPPQV</sequence>
<evidence type="ECO:0000256" key="2">
    <source>
        <dbReference type="ARBA" id="ARBA00022676"/>
    </source>
</evidence>
<keyword evidence="6" id="KW-1185">Reference proteome</keyword>
<dbReference type="AlphaFoldDB" id="A0A428K9J6"/>
<dbReference type="RefSeq" id="WP_125424491.1">
    <property type="nucleotide sequence ID" value="NZ_RWIT01000026.1"/>
</dbReference>
<dbReference type="GO" id="GO:0016757">
    <property type="term" value="F:glycosyltransferase activity"/>
    <property type="evidence" value="ECO:0007669"/>
    <property type="project" value="UniProtKB-KW"/>
</dbReference>
<evidence type="ECO:0000256" key="1">
    <source>
        <dbReference type="ARBA" id="ARBA00006739"/>
    </source>
</evidence>
<dbReference type="PANTHER" id="PTHR43630:SF1">
    <property type="entry name" value="POLY-BETA-1,6-N-ACETYL-D-GLUCOSAMINE SYNTHASE"/>
    <property type="match status" value="1"/>
</dbReference>
<feature type="transmembrane region" description="Helical" evidence="4">
    <location>
        <begin position="26"/>
        <end position="47"/>
    </location>
</feature>
<keyword evidence="2" id="KW-0328">Glycosyltransferase</keyword>
<gene>
    <name evidence="5" type="ORF">EI291_22240</name>
</gene>
<comment type="similarity">
    <text evidence="1">Belongs to the glycosyltransferase 2 family.</text>
</comment>
<evidence type="ECO:0000256" key="3">
    <source>
        <dbReference type="ARBA" id="ARBA00022679"/>
    </source>
</evidence>
<evidence type="ECO:0000313" key="6">
    <source>
        <dbReference type="Proteomes" id="UP000273500"/>
    </source>
</evidence>
<evidence type="ECO:0000256" key="4">
    <source>
        <dbReference type="SAM" id="Phobius"/>
    </source>
</evidence>
<dbReference type="InterPro" id="IPR029044">
    <property type="entry name" value="Nucleotide-diphossugar_trans"/>
</dbReference>
<organism evidence="5 6">
    <name type="scientific">Hymenobacter rigui</name>
    <dbReference type="NCBI Taxonomy" id="334424"/>
    <lineage>
        <taxon>Bacteria</taxon>
        <taxon>Pseudomonadati</taxon>
        <taxon>Bacteroidota</taxon>
        <taxon>Cytophagia</taxon>
        <taxon>Cytophagales</taxon>
        <taxon>Hymenobacteraceae</taxon>
        <taxon>Hymenobacter</taxon>
    </lineage>
</organism>
<dbReference type="EMBL" id="RWIT01000026">
    <property type="protein sequence ID" value="RSK43115.1"/>
    <property type="molecule type" value="Genomic_DNA"/>
</dbReference>
<dbReference type="PANTHER" id="PTHR43630">
    <property type="entry name" value="POLY-BETA-1,6-N-ACETYL-D-GLUCOSAMINE SYNTHASE"/>
    <property type="match status" value="1"/>
</dbReference>
<comment type="caution">
    <text evidence="5">The sequence shown here is derived from an EMBL/GenBank/DDBJ whole genome shotgun (WGS) entry which is preliminary data.</text>
</comment>
<keyword evidence="4" id="KW-0812">Transmembrane</keyword>
<dbReference type="SUPFAM" id="SSF53448">
    <property type="entry name" value="Nucleotide-diphospho-sugar transferases"/>
    <property type="match status" value="1"/>
</dbReference>
<dbReference type="OrthoDB" id="1523666at2"/>
<keyword evidence="3 5" id="KW-0808">Transferase</keyword>
<accession>A0A428K9J6</accession>